<evidence type="ECO:0000313" key="5">
    <source>
        <dbReference type="Proteomes" id="UP001151582"/>
    </source>
</evidence>
<keyword evidence="1" id="KW-0967">Endosome</keyword>
<evidence type="ECO:0000313" key="4">
    <source>
        <dbReference type="EMBL" id="KAJ1981685.1"/>
    </source>
</evidence>
<gene>
    <name evidence="4" type="primary">MON1</name>
    <name evidence="4" type="ORF">H4R34_001967</name>
</gene>
<dbReference type="SUPFAM" id="SSF64356">
    <property type="entry name" value="SNARE-like"/>
    <property type="match status" value="1"/>
</dbReference>
<dbReference type="GO" id="GO:0035658">
    <property type="term" value="C:Mon1-Ccz1 complex"/>
    <property type="evidence" value="ECO:0007669"/>
    <property type="project" value="TreeGrafter"/>
</dbReference>
<dbReference type="PRINTS" id="PR01546">
    <property type="entry name" value="YEAST73DUF"/>
</dbReference>
<name>A0A9W8B8X9_9FUNG</name>
<comment type="similarity">
    <text evidence="1">Belongs to the MON1/SAND family.</text>
</comment>
<dbReference type="InterPro" id="IPR011012">
    <property type="entry name" value="Longin-like_dom_sf"/>
</dbReference>
<feature type="compositionally biased region" description="Polar residues" evidence="2">
    <location>
        <begin position="50"/>
        <end position="64"/>
    </location>
</feature>
<dbReference type="InterPro" id="IPR043972">
    <property type="entry name" value="FUZ/MON1/HPS1_longin_1"/>
</dbReference>
<dbReference type="GO" id="GO:0032585">
    <property type="term" value="C:multivesicular body membrane"/>
    <property type="evidence" value="ECO:0007669"/>
    <property type="project" value="UniProtKB-SubCell"/>
</dbReference>
<keyword evidence="1" id="KW-0072">Autophagy</keyword>
<feature type="region of interest" description="Disordered" evidence="2">
    <location>
        <begin position="1"/>
        <end position="75"/>
    </location>
</feature>
<dbReference type="OrthoDB" id="272411at2759"/>
<dbReference type="PANTHER" id="PTHR13027:SF7">
    <property type="entry name" value="VACUOLAR FUSION PROTEIN MON1 HOMOLOG"/>
    <property type="match status" value="1"/>
</dbReference>
<organism evidence="4 5">
    <name type="scientific">Dimargaris verticillata</name>
    <dbReference type="NCBI Taxonomy" id="2761393"/>
    <lineage>
        <taxon>Eukaryota</taxon>
        <taxon>Fungi</taxon>
        <taxon>Fungi incertae sedis</taxon>
        <taxon>Zoopagomycota</taxon>
        <taxon>Kickxellomycotina</taxon>
        <taxon>Dimargaritomycetes</taxon>
        <taxon>Dimargaritales</taxon>
        <taxon>Dimargaritaceae</taxon>
        <taxon>Dimargaris</taxon>
    </lineage>
</organism>
<reference evidence="4" key="1">
    <citation type="submission" date="2022-07" db="EMBL/GenBank/DDBJ databases">
        <title>Phylogenomic reconstructions and comparative analyses of Kickxellomycotina fungi.</title>
        <authorList>
            <person name="Reynolds N.K."/>
            <person name="Stajich J.E."/>
            <person name="Barry K."/>
            <person name="Grigoriev I.V."/>
            <person name="Crous P."/>
            <person name="Smith M.E."/>
        </authorList>
    </citation>
    <scope>NUCLEOTIDE SEQUENCE</scope>
    <source>
        <strain evidence="4">RSA 567</strain>
    </source>
</reference>
<evidence type="ECO:0000256" key="1">
    <source>
        <dbReference type="RuleBase" id="RU367048"/>
    </source>
</evidence>
<dbReference type="PANTHER" id="PTHR13027">
    <property type="entry name" value="SAND PROTEIN-RELATED"/>
    <property type="match status" value="1"/>
</dbReference>
<comment type="subcellular location">
    <subcellularLocation>
        <location evidence="1">Endosome</location>
        <location evidence="1">Multivesicular body membrane</location>
        <topology evidence="1">Peripheral membrane protein</topology>
    </subcellularLocation>
    <subcellularLocation>
        <location evidence="1">Prevacuolar compartment membrane</location>
        <topology evidence="1">Peripheral membrane protein</topology>
    </subcellularLocation>
    <subcellularLocation>
        <location evidence="1">Vacuole membrane</location>
        <topology evidence="1">Peripheral membrane protein</topology>
    </subcellularLocation>
</comment>
<evidence type="ECO:0000256" key="2">
    <source>
        <dbReference type="SAM" id="MobiDB-lite"/>
    </source>
</evidence>
<evidence type="ECO:0000259" key="3">
    <source>
        <dbReference type="Pfam" id="PF19036"/>
    </source>
</evidence>
<accession>A0A9W8B8X9</accession>
<dbReference type="EMBL" id="JANBQB010000115">
    <property type="protein sequence ID" value="KAJ1981685.1"/>
    <property type="molecule type" value="Genomic_DNA"/>
</dbReference>
<keyword evidence="1" id="KW-0653">Protein transport</keyword>
<proteinExistence type="inferred from homology"/>
<comment type="caution">
    <text evidence="4">The sequence shown here is derived from an EMBL/GenBank/DDBJ whole genome shotgun (WGS) entry which is preliminary data.</text>
</comment>
<keyword evidence="1" id="KW-0813">Transport</keyword>
<sequence>MAAPSPASPPSPSHSTSSLSPTRARLDSDPRRRPSFTSPLAAKSEPTVAVSDQSSLPDLSQPHGTPTRAVSPAKLSDIRYEELSTLPYDASSTAFPLGGVSTYAPSPAPIGLLDLDENYIPASASDSSDPDAPTPGANNGSMQNKALQSLLANRPQLASSHSSSDLFVDKRLSMSDSDSTRLEGPLAELTATAHDSPGLHHHPWLGLAAHRRMRSATSSPGLPRSRSFSSALLHFNTPVGGASQPLVFSRPNHAPFSTPRVPSATWNTPEGAQTRMEDEDMTSERWLACPKHFFVLSSAGKPIYTRYGNESRMAPFMGVIQTLVAFFTDTDDAIQTIRSGHHRFVFLLRAPLYLVAVSQTDEPEVQLRYQLLYLYDQILSIVSYGQLRRIFDSHSNFDLRKMLTGTEGMIDHLMDHLTTNFGFTLGSIESQRLPTALRRRVGTALKLAKSQ</sequence>
<feature type="compositionally biased region" description="Pro residues" evidence="2">
    <location>
        <begin position="1"/>
        <end position="12"/>
    </location>
</feature>
<dbReference type="GO" id="GO:0016192">
    <property type="term" value="P:vesicle-mediated transport"/>
    <property type="evidence" value="ECO:0007669"/>
    <property type="project" value="InterPro"/>
</dbReference>
<keyword evidence="5" id="KW-1185">Reference proteome</keyword>
<keyword evidence="1" id="KW-0472">Membrane</keyword>
<keyword evidence="1" id="KW-0926">Vacuole</keyword>
<protein>
    <recommendedName>
        <fullName evidence="1">Vacuolar fusion protein MON1</fullName>
    </recommendedName>
</protein>
<dbReference type="InterPro" id="IPR004353">
    <property type="entry name" value="Mon1"/>
</dbReference>
<feature type="region of interest" description="Disordered" evidence="2">
    <location>
        <begin position="121"/>
        <end position="142"/>
    </location>
</feature>
<dbReference type="GO" id="GO:0005774">
    <property type="term" value="C:vacuolar membrane"/>
    <property type="evidence" value="ECO:0007669"/>
    <property type="project" value="UniProtKB-SubCell"/>
</dbReference>
<feature type="domain" description="FUZ/MON1/HPS1 first Longin" evidence="3">
    <location>
        <begin position="291"/>
        <end position="413"/>
    </location>
</feature>
<dbReference type="Proteomes" id="UP001151582">
    <property type="component" value="Unassembled WGS sequence"/>
</dbReference>
<dbReference type="AlphaFoldDB" id="A0A9W8B8X9"/>
<comment type="function">
    <text evidence="1">Required for multiple vacuole delivery pathways including the cytoplasm to vacuole transport (Cvt), autophagy, pexophagy and endocytosis.</text>
</comment>
<dbReference type="Pfam" id="PF19036">
    <property type="entry name" value="Fuz_longin_1"/>
    <property type="match status" value="1"/>
</dbReference>
<dbReference type="GO" id="GO:0006623">
    <property type="term" value="P:protein targeting to vacuole"/>
    <property type="evidence" value="ECO:0007669"/>
    <property type="project" value="UniProtKB-UniRule"/>
</dbReference>
<feature type="compositionally biased region" description="Low complexity" evidence="2">
    <location>
        <begin position="121"/>
        <end position="131"/>
    </location>
</feature>
<dbReference type="GO" id="GO:0006914">
    <property type="term" value="P:autophagy"/>
    <property type="evidence" value="ECO:0007669"/>
    <property type="project" value="UniProtKB-UniRule"/>
</dbReference>
<feature type="non-terminal residue" evidence="4">
    <location>
        <position position="1"/>
    </location>
</feature>